<dbReference type="GO" id="GO:0005634">
    <property type="term" value="C:nucleus"/>
    <property type="evidence" value="ECO:0007669"/>
    <property type="project" value="UniProtKB-SubCell"/>
</dbReference>
<dbReference type="InterPro" id="IPR018982">
    <property type="entry name" value="RQC_domain"/>
</dbReference>
<dbReference type="SUPFAM" id="SSF52540">
    <property type="entry name" value="P-loop containing nucleoside triphosphate hydrolases"/>
    <property type="match status" value="2"/>
</dbReference>
<evidence type="ECO:0000256" key="16">
    <source>
        <dbReference type="ARBA" id="ARBA00034617"/>
    </source>
</evidence>
<dbReference type="SMART" id="SM00487">
    <property type="entry name" value="DEXDc"/>
    <property type="match status" value="1"/>
</dbReference>
<dbReference type="InterPro" id="IPR002121">
    <property type="entry name" value="HRDC_dom"/>
</dbReference>
<keyword evidence="15" id="KW-0539">Nucleus</keyword>
<evidence type="ECO:0000256" key="14">
    <source>
        <dbReference type="ARBA" id="ARBA00023235"/>
    </source>
</evidence>
<evidence type="ECO:0000256" key="15">
    <source>
        <dbReference type="ARBA" id="ARBA00023242"/>
    </source>
</evidence>
<feature type="compositionally biased region" description="Polar residues" evidence="23">
    <location>
        <begin position="1257"/>
        <end position="1277"/>
    </location>
</feature>
<keyword evidence="7" id="KW-0227">DNA damage</keyword>
<organism evidence="27 28">
    <name type="scientific">Daphnia magna</name>
    <dbReference type="NCBI Taxonomy" id="35525"/>
    <lineage>
        <taxon>Eukaryota</taxon>
        <taxon>Metazoa</taxon>
        <taxon>Ecdysozoa</taxon>
        <taxon>Arthropoda</taxon>
        <taxon>Crustacea</taxon>
        <taxon>Branchiopoda</taxon>
        <taxon>Diplostraca</taxon>
        <taxon>Cladocera</taxon>
        <taxon>Anomopoda</taxon>
        <taxon>Daphniidae</taxon>
        <taxon>Daphnia</taxon>
    </lineage>
</organism>
<dbReference type="FunFam" id="1.10.10.10:FF:000495">
    <property type="entry name" value="RecQ family helicase MusN"/>
    <property type="match status" value="1"/>
</dbReference>
<keyword evidence="11" id="KW-0067">ATP-binding</keyword>
<evidence type="ECO:0000256" key="9">
    <source>
        <dbReference type="ARBA" id="ARBA00022806"/>
    </source>
</evidence>
<feature type="compositionally biased region" description="Polar residues" evidence="23">
    <location>
        <begin position="12"/>
        <end position="35"/>
    </location>
</feature>
<dbReference type="GO" id="GO:0006260">
    <property type="term" value="P:DNA replication"/>
    <property type="evidence" value="ECO:0007669"/>
    <property type="project" value="UniProtKB-KW"/>
</dbReference>
<dbReference type="PROSITE" id="PS50967">
    <property type="entry name" value="HRDC"/>
    <property type="match status" value="1"/>
</dbReference>
<evidence type="ECO:0000256" key="6">
    <source>
        <dbReference type="ARBA" id="ARBA00022741"/>
    </source>
</evidence>
<keyword evidence="14" id="KW-0413">Isomerase</keyword>
<feature type="compositionally biased region" description="Low complexity" evidence="23">
    <location>
        <begin position="368"/>
        <end position="379"/>
    </location>
</feature>
<dbReference type="InterPro" id="IPR001650">
    <property type="entry name" value="Helicase_C-like"/>
</dbReference>
<dbReference type="NCBIfam" id="TIGR00614">
    <property type="entry name" value="recQ_fam"/>
    <property type="match status" value="1"/>
</dbReference>
<feature type="compositionally biased region" description="Low complexity" evidence="23">
    <location>
        <begin position="449"/>
        <end position="459"/>
    </location>
</feature>
<dbReference type="Gene3D" id="1.10.10.10">
    <property type="entry name" value="Winged helix-like DNA-binding domain superfamily/Winged helix DNA-binding domain"/>
    <property type="match status" value="1"/>
</dbReference>
<evidence type="ECO:0000256" key="12">
    <source>
        <dbReference type="ARBA" id="ARBA00023125"/>
    </source>
</evidence>
<dbReference type="GO" id="GO:0009378">
    <property type="term" value="F:four-way junction helicase activity"/>
    <property type="evidence" value="ECO:0007669"/>
    <property type="project" value="TreeGrafter"/>
</dbReference>
<feature type="region of interest" description="Disordered" evidence="23">
    <location>
        <begin position="1"/>
        <end position="76"/>
    </location>
</feature>
<dbReference type="Gene3D" id="1.10.150.80">
    <property type="entry name" value="HRDC domain"/>
    <property type="match status" value="1"/>
</dbReference>
<protein>
    <recommendedName>
        <fullName evidence="20">RecQ-like DNA helicase BLM</fullName>
        <ecNumber evidence="17">5.6.2.4</ecNumber>
    </recommendedName>
    <alternativeName>
        <fullName evidence="21">Bloom syndrome protein homolog</fullName>
    </alternativeName>
    <alternativeName>
        <fullName evidence="18">DNA 3'-5' helicase BLM</fullName>
    </alternativeName>
    <alternativeName>
        <fullName evidence="22">RecQ helicase homolog</fullName>
    </alternativeName>
</protein>
<evidence type="ECO:0000256" key="2">
    <source>
        <dbReference type="ARBA" id="ARBA00004123"/>
    </source>
</evidence>
<dbReference type="PANTHER" id="PTHR13710:SF153">
    <property type="entry name" value="RECQ-LIKE DNA HELICASE BLM"/>
    <property type="match status" value="1"/>
</dbReference>
<feature type="compositionally biased region" description="Polar residues" evidence="23">
    <location>
        <begin position="1190"/>
        <end position="1202"/>
    </location>
</feature>
<keyword evidence="9 27" id="KW-0347">Helicase</keyword>
<feature type="region of interest" description="Disordered" evidence="23">
    <location>
        <begin position="130"/>
        <end position="159"/>
    </location>
</feature>
<feature type="domain" description="Helicase ATP-binding" evidence="25">
    <location>
        <begin position="558"/>
        <end position="725"/>
    </location>
</feature>
<evidence type="ECO:0000256" key="7">
    <source>
        <dbReference type="ARBA" id="ARBA00022763"/>
    </source>
</evidence>
<dbReference type="InterPro" id="IPR036388">
    <property type="entry name" value="WH-like_DNA-bd_sf"/>
</dbReference>
<dbReference type="GO" id="GO:0016787">
    <property type="term" value="F:hydrolase activity"/>
    <property type="evidence" value="ECO:0007669"/>
    <property type="project" value="UniProtKB-KW"/>
</dbReference>
<evidence type="ECO:0000256" key="21">
    <source>
        <dbReference type="ARBA" id="ARBA00076065"/>
    </source>
</evidence>
<dbReference type="GO" id="GO:0005694">
    <property type="term" value="C:chromosome"/>
    <property type="evidence" value="ECO:0007669"/>
    <property type="project" value="TreeGrafter"/>
</dbReference>
<dbReference type="InterPro" id="IPR014001">
    <property type="entry name" value="Helicase_ATP-bd"/>
</dbReference>
<dbReference type="FunFam" id="3.40.50.300:FF:000340">
    <property type="entry name" value="Bloom syndrome, RecQ helicase"/>
    <property type="match status" value="1"/>
</dbReference>
<dbReference type="EC" id="5.6.2.4" evidence="17"/>
<evidence type="ECO:0000256" key="8">
    <source>
        <dbReference type="ARBA" id="ARBA00022801"/>
    </source>
</evidence>
<dbReference type="InterPro" id="IPR027417">
    <property type="entry name" value="P-loop_NTPase"/>
</dbReference>
<reference evidence="27 28" key="1">
    <citation type="submission" date="2016-03" db="EMBL/GenBank/DDBJ databases">
        <title>EvidentialGene: Evidence-directed Construction of Genes on Genomes.</title>
        <authorList>
            <person name="Gilbert D.G."/>
            <person name="Choi J.-H."/>
            <person name="Mockaitis K."/>
            <person name="Colbourne J."/>
            <person name="Pfrender M."/>
        </authorList>
    </citation>
    <scope>NUCLEOTIDE SEQUENCE [LARGE SCALE GENOMIC DNA]</scope>
    <source>
        <strain evidence="27 28">Xinb3</strain>
        <tissue evidence="27">Complete organism</tissue>
    </source>
</reference>
<dbReference type="Pfam" id="PF00570">
    <property type="entry name" value="HRDC"/>
    <property type="match status" value="1"/>
</dbReference>
<dbReference type="Pfam" id="PF00270">
    <property type="entry name" value="DEAD"/>
    <property type="match status" value="1"/>
</dbReference>
<evidence type="ECO:0000259" key="25">
    <source>
        <dbReference type="PROSITE" id="PS51192"/>
    </source>
</evidence>
<dbReference type="GO" id="GO:0007131">
    <property type="term" value="P:reciprocal meiotic recombination"/>
    <property type="evidence" value="ECO:0007669"/>
    <property type="project" value="UniProtKB-ARBA"/>
</dbReference>
<dbReference type="Pfam" id="PF16124">
    <property type="entry name" value="RecQ_Zn_bind"/>
    <property type="match status" value="1"/>
</dbReference>
<keyword evidence="28" id="KW-1185">Reference proteome</keyword>
<evidence type="ECO:0000256" key="10">
    <source>
        <dbReference type="ARBA" id="ARBA00022833"/>
    </source>
</evidence>
<dbReference type="GO" id="GO:0005524">
    <property type="term" value="F:ATP binding"/>
    <property type="evidence" value="ECO:0007669"/>
    <property type="project" value="UniProtKB-KW"/>
</dbReference>
<evidence type="ECO:0000313" key="27">
    <source>
        <dbReference type="EMBL" id="KZS03132.1"/>
    </source>
</evidence>
<feature type="region of interest" description="Disordered" evidence="23">
    <location>
        <begin position="357"/>
        <end position="379"/>
    </location>
</feature>
<dbReference type="GO" id="GO:0046872">
    <property type="term" value="F:metal ion binding"/>
    <property type="evidence" value="ECO:0007669"/>
    <property type="project" value="UniProtKB-KW"/>
</dbReference>
<keyword evidence="8" id="KW-0378">Hydrolase</keyword>
<dbReference type="PROSITE" id="PS51192">
    <property type="entry name" value="HELICASE_ATP_BIND_1"/>
    <property type="match status" value="1"/>
</dbReference>
<dbReference type="OrthoDB" id="10261556at2759"/>
<evidence type="ECO:0000259" key="26">
    <source>
        <dbReference type="PROSITE" id="PS51194"/>
    </source>
</evidence>
<comment type="similarity">
    <text evidence="3">Belongs to the helicase family. RecQ subfamily.</text>
</comment>
<dbReference type="InterPro" id="IPR004589">
    <property type="entry name" value="DNA_helicase_ATP-dep_RecQ"/>
</dbReference>
<comment type="catalytic activity">
    <reaction evidence="16">
        <text>Couples ATP hydrolysis with the unwinding of duplex DNA by translocating in the 3'-5' direction.</text>
        <dbReference type="EC" id="5.6.2.4"/>
    </reaction>
</comment>
<comment type="subcellular location">
    <subcellularLocation>
        <location evidence="2">Nucleus</location>
    </subcellularLocation>
</comment>
<dbReference type="GO" id="GO:0003677">
    <property type="term" value="F:DNA binding"/>
    <property type="evidence" value="ECO:0007669"/>
    <property type="project" value="UniProtKB-KW"/>
</dbReference>
<dbReference type="Pfam" id="PF00271">
    <property type="entry name" value="Helicase_C"/>
    <property type="match status" value="1"/>
</dbReference>
<dbReference type="GO" id="GO:0043138">
    <property type="term" value="F:3'-5' DNA helicase activity"/>
    <property type="evidence" value="ECO:0007669"/>
    <property type="project" value="UniProtKB-EC"/>
</dbReference>
<dbReference type="InterPro" id="IPR044876">
    <property type="entry name" value="HRDC_dom_sf"/>
</dbReference>
<dbReference type="SUPFAM" id="SSF47819">
    <property type="entry name" value="HRDC-like"/>
    <property type="match status" value="1"/>
</dbReference>
<evidence type="ECO:0000259" key="24">
    <source>
        <dbReference type="PROSITE" id="PS50967"/>
    </source>
</evidence>
<gene>
    <name evidence="27" type="ORF">APZ42_034246</name>
</gene>
<evidence type="ECO:0000313" key="28">
    <source>
        <dbReference type="Proteomes" id="UP000076858"/>
    </source>
</evidence>
<keyword evidence="13" id="KW-0234">DNA repair</keyword>
<accession>A0A164KBX0</accession>
<evidence type="ECO:0000256" key="11">
    <source>
        <dbReference type="ARBA" id="ARBA00022840"/>
    </source>
</evidence>
<dbReference type="GO" id="GO:0000724">
    <property type="term" value="P:double-strand break repair via homologous recombination"/>
    <property type="evidence" value="ECO:0007669"/>
    <property type="project" value="TreeGrafter"/>
</dbReference>
<dbReference type="InterPro" id="IPR032284">
    <property type="entry name" value="RecQ_Zn-bd"/>
</dbReference>
<dbReference type="GO" id="GO:0005737">
    <property type="term" value="C:cytoplasm"/>
    <property type="evidence" value="ECO:0007669"/>
    <property type="project" value="TreeGrafter"/>
</dbReference>
<evidence type="ECO:0000256" key="23">
    <source>
        <dbReference type="SAM" id="MobiDB-lite"/>
    </source>
</evidence>
<evidence type="ECO:0000256" key="22">
    <source>
        <dbReference type="ARBA" id="ARBA00076271"/>
    </source>
</evidence>
<comment type="caution">
    <text evidence="27">The sequence shown here is derived from an EMBL/GenBank/DDBJ whole genome shotgun (WGS) entry which is preliminary data.</text>
</comment>
<feature type="domain" description="HRDC" evidence="24">
    <location>
        <begin position="1083"/>
        <end position="1163"/>
    </location>
</feature>
<dbReference type="InterPro" id="IPR002464">
    <property type="entry name" value="DNA/RNA_helicase_DEAH_CS"/>
</dbReference>
<keyword evidence="5" id="KW-0479">Metal-binding</keyword>
<proteinExistence type="inferred from homology"/>
<evidence type="ECO:0000256" key="18">
    <source>
        <dbReference type="ARBA" id="ARBA00044542"/>
    </source>
</evidence>
<sequence>MEKFLLPRTNKLKLNSSTNSCPPKSPHQNSSNAEKNYQEVFTIASDDRDDNSNSNETNHMPYQKEPSCDNGKGFSNNKGNFSVGNLDGSFWGDFDEKEEDNASCESKDLAYYRVLSASPVPKAISANTAPSKAVVYQPKPSEVENSKSQGIDNSDFDYEDDINGSYLDSDYKKQLGPKREEEPNKLRSIEVAESKLRIVLDVEDWFAVAKEQEHPLGPSQTSDLFRGELDTKIVNLLDSLYPLSEDSMSNDIAVTLLNQLIEFRRSLQDSSVSLSNFKHFASNLHPSSHRIEKIKLKAQAIAQVHNASRTSFDLGDIHESLEPTADSTLGVTTSVEPARAAFIYRTPTAKICSSRSAANPMKTSDGCNSSGNTGSTAISGSSAATALKATSDSRKSVLNATFSTNSSRVPPIIQPSDLSFPEIREQYESGEDALDLIIDDEDFLAVSVSSGAGTSSSSSRPFDTNYTTPTKNRSTNAAPDNSSAPHCTPTITVPDDTPPKDFLSMPSNSSGRFHGNVQNDGTSKVFDGFGFDHSASLKKTFRERFGLQEFRPNQLQAINAGLLGNDCFILMPTGGGKSLCYQLPALTTPGVTVVISPLKSLIFDQIPSEHLSGDMSNAAQDAIYARLSMRNPDIKLLYITPEKLSASMKLLSALNTLNARQLLARFVVDEAHCVSQWGHDFRPDYKKLSVLKEKFPNVPTMALTATATPRVRFDILRQLNMKHPKWFLSSFNRPNLKYSVLPKKMKTGMITEIAELITQRFNRKSGIVYCLSRRECDEVAQALQSSRIKAISYHAGLTDDARSEAQLKWINGTVQVVCATIAFGMGIDKPDVRFVIHYSLPKSIEGFYQESGRAGRDGEISYCYLYYAYRDVLRMRRMLEMDRENFAARQTHIDNLYRMVAFCENKTDCRRTLQLSYFGEHFDRQLCKSNPRSVCDNCDSEVEYIQIDVTEDCKAIVSAVDALCGKAGKWSNNYTLNHFVDIFKGSESKKIMELGHNKHSLHGRGKSWQRNDIERLMRTMVMQHYLDEELFISRDEVAVAYLRVGSKAPDKVKFSITKKSGGRGKEHLAIAGSSAVQSDPELENLENECYGKLLDCCKAMAAEAGVNYTSIMNLQALKEMSRRLPETEEEMMSIPHVTRANYVKYGDKLKDITCSYRAVKSVMMEERSGNAIDDDFTDLSEFTASNEICPESSGSLAQQSPYFSGGRKSSGGFKRKRGSSKAGGGSKLNKKGKWFTKTDIKRSSSSGNTSSRPCYKKSTNGAQKSTSSTSRGQNMQNILLAPPRSRMAKKE</sequence>
<keyword evidence="12" id="KW-0238">DNA-binding</keyword>
<keyword evidence="6" id="KW-0547">Nucleotide-binding</keyword>
<dbReference type="FunFam" id="3.40.50.300:FF:000537">
    <property type="entry name" value="Bloom syndrome RecQ-like helicase"/>
    <property type="match status" value="1"/>
</dbReference>
<evidence type="ECO:0000256" key="1">
    <source>
        <dbReference type="ARBA" id="ARBA00001947"/>
    </source>
</evidence>
<dbReference type="InterPro" id="IPR011545">
    <property type="entry name" value="DEAD/DEAH_box_helicase_dom"/>
</dbReference>
<evidence type="ECO:0000256" key="13">
    <source>
        <dbReference type="ARBA" id="ARBA00023204"/>
    </source>
</evidence>
<feature type="region of interest" description="Disordered" evidence="23">
    <location>
        <begin position="449"/>
        <end position="498"/>
    </location>
</feature>
<feature type="domain" description="Helicase C-terminal" evidence="26">
    <location>
        <begin position="756"/>
        <end position="897"/>
    </location>
</feature>
<keyword evidence="4" id="KW-0235">DNA replication</keyword>
<dbReference type="SMART" id="SM00341">
    <property type="entry name" value="HRDC"/>
    <property type="match status" value="1"/>
</dbReference>
<keyword evidence="10" id="KW-0862">Zinc</keyword>
<dbReference type="PROSITE" id="PS00690">
    <property type="entry name" value="DEAH_ATP_HELICASE"/>
    <property type="match status" value="1"/>
</dbReference>
<dbReference type="SMART" id="SM00956">
    <property type="entry name" value="RQC"/>
    <property type="match status" value="1"/>
</dbReference>
<dbReference type="SMART" id="SM00490">
    <property type="entry name" value="HELICc"/>
    <property type="match status" value="1"/>
</dbReference>
<evidence type="ECO:0000256" key="17">
    <source>
        <dbReference type="ARBA" id="ARBA00034808"/>
    </source>
</evidence>
<dbReference type="EMBL" id="LRGB01003341">
    <property type="protein sequence ID" value="KZS03132.1"/>
    <property type="molecule type" value="Genomic_DNA"/>
</dbReference>
<dbReference type="PANTHER" id="PTHR13710">
    <property type="entry name" value="DNA HELICASE RECQ FAMILY MEMBER"/>
    <property type="match status" value="1"/>
</dbReference>
<dbReference type="Proteomes" id="UP000076858">
    <property type="component" value="Unassembled WGS sequence"/>
</dbReference>
<dbReference type="CDD" id="cd18794">
    <property type="entry name" value="SF2_C_RecQ"/>
    <property type="match status" value="1"/>
</dbReference>
<feature type="region of interest" description="Disordered" evidence="23">
    <location>
        <begin position="1190"/>
        <end position="1291"/>
    </location>
</feature>
<comment type="catalytic activity">
    <reaction evidence="19">
        <text>ATP + H2O = ADP + phosphate + H(+)</text>
        <dbReference type="Rhea" id="RHEA:13065"/>
        <dbReference type="ChEBI" id="CHEBI:15377"/>
        <dbReference type="ChEBI" id="CHEBI:15378"/>
        <dbReference type="ChEBI" id="CHEBI:30616"/>
        <dbReference type="ChEBI" id="CHEBI:43474"/>
        <dbReference type="ChEBI" id="CHEBI:456216"/>
    </reaction>
</comment>
<dbReference type="STRING" id="35525.A0A164KBX0"/>
<dbReference type="Gene3D" id="3.40.50.300">
    <property type="entry name" value="P-loop containing nucleotide triphosphate hydrolases"/>
    <property type="match status" value="2"/>
</dbReference>
<comment type="cofactor">
    <cofactor evidence="1">
        <name>Zn(2+)</name>
        <dbReference type="ChEBI" id="CHEBI:29105"/>
    </cofactor>
</comment>
<feature type="compositionally biased region" description="Polar residues" evidence="23">
    <location>
        <begin position="357"/>
        <end position="367"/>
    </location>
</feature>
<feature type="compositionally biased region" description="Polar residues" evidence="23">
    <location>
        <begin position="460"/>
        <end position="485"/>
    </location>
</feature>
<name>A0A164KBX0_9CRUS</name>
<evidence type="ECO:0000256" key="5">
    <source>
        <dbReference type="ARBA" id="ARBA00022723"/>
    </source>
</evidence>
<evidence type="ECO:0000256" key="4">
    <source>
        <dbReference type="ARBA" id="ARBA00022705"/>
    </source>
</evidence>
<evidence type="ECO:0000256" key="3">
    <source>
        <dbReference type="ARBA" id="ARBA00005446"/>
    </source>
</evidence>
<dbReference type="Pfam" id="PF09382">
    <property type="entry name" value="RQC"/>
    <property type="match status" value="1"/>
</dbReference>
<dbReference type="PROSITE" id="PS51194">
    <property type="entry name" value="HELICASE_CTER"/>
    <property type="match status" value="1"/>
</dbReference>
<evidence type="ECO:0000256" key="20">
    <source>
        <dbReference type="ARBA" id="ARBA00073450"/>
    </source>
</evidence>
<evidence type="ECO:0000256" key="19">
    <source>
        <dbReference type="ARBA" id="ARBA00049360"/>
    </source>
</evidence>
<dbReference type="InterPro" id="IPR010997">
    <property type="entry name" value="HRDC-like_sf"/>
</dbReference>